<comment type="similarity">
    <text evidence="2 6">Belongs to the glycosyl hydrolase 27 family.</text>
</comment>
<dbReference type="PANTHER" id="PTHR11452:SF87">
    <property type="entry name" value="ALPHA-GALACTOSIDASE"/>
    <property type="match status" value="1"/>
</dbReference>
<dbReference type="OrthoDB" id="5302720at2759"/>
<dbReference type="FunFam" id="3.20.20.70:FF:000286">
    <property type="entry name" value="Alpha-galactosidase"/>
    <property type="match status" value="1"/>
</dbReference>
<dbReference type="Gene3D" id="3.20.20.70">
    <property type="entry name" value="Aldolase class I"/>
    <property type="match status" value="1"/>
</dbReference>
<evidence type="ECO:0000256" key="2">
    <source>
        <dbReference type="ARBA" id="ARBA00009743"/>
    </source>
</evidence>
<dbReference type="SUPFAM" id="SSF51445">
    <property type="entry name" value="(Trans)glycosidases"/>
    <property type="match status" value="1"/>
</dbReference>
<dbReference type="HOGENOM" id="CLU_015942_0_0_1"/>
<evidence type="ECO:0000256" key="4">
    <source>
        <dbReference type="ARBA" id="ARBA00022801"/>
    </source>
</evidence>
<dbReference type="GO" id="GO:0005975">
    <property type="term" value="P:carbohydrate metabolic process"/>
    <property type="evidence" value="ECO:0007669"/>
    <property type="project" value="InterPro"/>
</dbReference>
<keyword evidence="5 6" id="KW-0326">Glycosidase</keyword>
<sequence>MGWNSWNTFKMDFDQSTIEDMADLLVSTGLRDAGYTVLTMDGGWQALERASDGRQQANATKLPGGVKVVADYVHSRGLQLGIYSDAGIYDCGFSPGSWGSEELDAATYAEWTVDYLKYDNCGGFAANVESPQVRFSVMRDALLNSGRDIFYSLCQWGHQFPWYWADQIGQSYRMSGDITAVFGDSGKDCACKTAYCLNTGYAGCSVLTIIRKMREISAFQKPGSWADMDMLEIGNGNMTLHEQQTHQSFWAALKSPLIIGADLRSLPEESLEVLKNSEIIKISQDSLGTAVNYHESTHTGYLSYALIALLPGALSSVFDIPSAFGPVYPLSPDAPDATPFLKARPSDFVHPGLWHTHEDLERIRTNVEARNEPWASTFDAFRADSFSQANYTMQGPHAVLSRGATSNYSSFTADARAAWQNALVWYVTRDAGHLATTTAILDGWGTNLGAIVGIDRSLLVGLEGDLLANAAEIARWEGGWREAGASWRGGSGFSIALYWLFSRQSVGVGQANYGMASIKALLGFAVFLDDVVLWNYAVNEFVRNPCAGLPAMYEPTTGQSVEAGRDQGHTQSGIAWTAYGARVARSQGVDLYSLGDNLLLKAAEYAAAFNLNQTVPYDPSWYRCEAVLVDGPWANISTESFGVRSALPAWNVIYYEYVKRRGLDGPWTTRARGTDGYFEGRVTGADHPSWGDLIWA</sequence>
<dbReference type="SUPFAM" id="SSF48230">
    <property type="entry name" value="Chondroitin AC/alginate lyase"/>
    <property type="match status" value="1"/>
</dbReference>
<organism evidence="7 8">
    <name type="scientific">Botryosphaeria parva (strain UCR-NP2)</name>
    <name type="common">Grapevine canker fungus</name>
    <name type="synonym">Neofusicoccum parvum</name>
    <dbReference type="NCBI Taxonomy" id="1287680"/>
    <lineage>
        <taxon>Eukaryota</taxon>
        <taxon>Fungi</taxon>
        <taxon>Dikarya</taxon>
        <taxon>Ascomycota</taxon>
        <taxon>Pezizomycotina</taxon>
        <taxon>Dothideomycetes</taxon>
        <taxon>Dothideomycetes incertae sedis</taxon>
        <taxon>Botryosphaeriales</taxon>
        <taxon>Botryosphaeriaceae</taxon>
        <taxon>Neofusicoccum</taxon>
    </lineage>
</organism>
<proteinExistence type="inferred from homology"/>
<dbReference type="EC" id="3.2.1.22" evidence="3 6"/>
<dbReference type="Proteomes" id="UP000013521">
    <property type="component" value="Unassembled WGS sequence"/>
</dbReference>
<dbReference type="InterPro" id="IPR008929">
    <property type="entry name" value="Chondroitin_lyas"/>
</dbReference>
<protein>
    <recommendedName>
        <fullName evidence="3 6">Alpha-galactosidase</fullName>
        <ecNumber evidence="3 6">3.2.1.22</ecNumber>
    </recommendedName>
    <alternativeName>
        <fullName evidence="6">Melibiase</fullName>
    </alternativeName>
</protein>
<dbReference type="Gene3D" id="1.50.10.100">
    <property type="entry name" value="Chondroitin AC/alginate lyase"/>
    <property type="match status" value="2"/>
</dbReference>
<dbReference type="InterPro" id="IPR017853">
    <property type="entry name" value="GH"/>
</dbReference>
<comment type="catalytic activity">
    <reaction evidence="1 6">
        <text>Hydrolysis of terminal, non-reducing alpha-D-galactose residues in alpha-D-galactosides, including galactose oligosaccharides, galactomannans and galactolipids.</text>
        <dbReference type="EC" id="3.2.1.22"/>
    </reaction>
</comment>
<evidence type="ECO:0000256" key="1">
    <source>
        <dbReference type="ARBA" id="ARBA00001255"/>
    </source>
</evidence>
<dbReference type="CDD" id="cd14792">
    <property type="entry name" value="GH27"/>
    <property type="match status" value="1"/>
</dbReference>
<accession>R1G0U7</accession>
<dbReference type="InterPro" id="IPR002241">
    <property type="entry name" value="Glyco_hydro_27"/>
</dbReference>
<evidence type="ECO:0000313" key="7">
    <source>
        <dbReference type="EMBL" id="EOD44995.1"/>
    </source>
</evidence>
<dbReference type="AlphaFoldDB" id="R1G0U7"/>
<dbReference type="GO" id="GO:0004557">
    <property type="term" value="F:alpha-galactosidase activity"/>
    <property type="evidence" value="ECO:0007669"/>
    <property type="project" value="UniProtKB-EC"/>
</dbReference>
<evidence type="ECO:0000256" key="6">
    <source>
        <dbReference type="RuleBase" id="RU361168"/>
    </source>
</evidence>
<evidence type="ECO:0000313" key="8">
    <source>
        <dbReference type="Proteomes" id="UP000013521"/>
    </source>
</evidence>
<dbReference type="EMBL" id="KB916645">
    <property type="protein sequence ID" value="EOD44995.1"/>
    <property type="molecule type" value="Genomic_DNA"/>
</dbReference>
<dbReference type="PANTHER" id="PTHR11452">
    <property type="entry name" value="ALPHA-GALACTOSIDASE/ALPHA-N-ACETYLGALACTOSAMINIDASE"/>
    <property type="match status" value="1"/>
</dbReference>
<dbReference type="KEGG" id="npa:UCRNP2_8284"/>
<dbReference type="InterPro" id="IPR013785">
    <property type="entry name" value="Aldolase_TIM"/>
</dbReference>
<keyword evidence="4 6" id="KW-0378">Hydrolase</keyword>
<dbReference type="Pfam" id="PF16499">
    <property type="entry name" value="Melibiase_2"/>
    <property type="match status" value="1"/>
</dbReference>
<name>R1G0U7_BOTPV</name>
<dbReference type="PRINTS" id="PR00740">
    <property type="entry name" value="GLHYDRLASE27"/>
</dbReference>
<gene>
    <name evidence="7" type="ORF">UCRNP2_8284</name>
</gene>
<reference evidence="8" key="1">
    <citation type="journal article" date="2013" name="Genome Announc.">
        <title>Draft genome sequence of Neofusicoccum parvum isolate UCR-NP2, a fungal vascular pathogen associated with grapevine cankers.</title>
        <authorList>
            <person name="Blanco-Ulate B."/>
            <person name="Rolshausen P."/>
            <person name="Cantu D."/>
        </authorList>
    </citation>
    <scope>NUCLEOTIDE SEQUENCE [LARGE SCALE GENOMIC DNA]</scope>
    <source>
        <strain evidence="8">UCR-NP2</strain>
    </source>
</reference>
<evidence type="ECO:0000256" key="3">
    <source>
        <dbReference type="ARBA" id="ARBA00012755"/>
    </source>
</evidence>
<evidence type="ECO:0000256" key="5">
    <source>
        <dbReference type="ARBA" id="ARBA00023295"/>
    </source>
</evidence>
<dbReference type="eggNOG" id="KOG2366">
    <property type="taxonomic scope" value="Eukaryota"/>
</dbReference>
<keyword evidence="6" id="KW-1015">Disulfide bond</keyword>